<evidence type="ECO:0000256" key="11">
    <source>
        <dbReference type="ARBA" id="ARBA00070509"/>
    </source>
</evidence>
<dbReference type="SMART" id="SM00320">
    <property type="entry name" value="WD40"/>
    <property type="match status" value="20"/>
</dbReference>
<evidence type="ECO:0000256" key="6">
    <source>
        <dbReference type="ARBA" id="ARBA00022737"/>
    </source>
</evidence>
<feature type="domain" description="EML-like first beta-propeller" evidence="17">
    <location>
        <begin position="1116"/>
        <end position="1331"/>
    </location>
</feature>
<dbReference type="InterPro" id="IPR055439">
    <property type="entry name" value="Beta-prop_EML_1st"/>
</dbReference>
<dbReference type="Proteomes" id="UP000002279">
    <property type="component" value="Unplaced"/>
</dbReference>
<dbReference type="GO" id="GO:0008017">
    <property type="term" value="F:microtubule binding"/>
    <property type="evidence" value="ECO:0007669"/>
    <property type="project" value="Ensembl"/>
</dbReference>
<dbReference type="GO" id="GO:0034451">
    <property type="term" value="C:centriolar satellite"/>
    <property type="evidence" value="ECO:0007669"/>
    <property type="project" value="UniProtKB-SubCell"/>
</dbReference>
<dbReference type="Bgee" id="ENSOANG00000013799">
    <property type="expression patterns" value="Expressed in fibroblast and 7 other cell types or tissues"/>
</dbReference>
<keyword evidence="19" id="KW-1185">Reference proteome</keyword>
<dbReference type="Pfam" id="PF23342">
    <property type="entry name" value="WDR90_beta-prop_4th"/>
    <property type="match status" value="1"/>
</dbReference>
<dbReference type="InterPro" id="IPR055441">
    <property type="entry name" value="Beta-prop_WDR90_POC16_2nd"/>
</dbReference>
<gene>
    <name evidence="18" type="primary">WDR90</name>
</gene>
<dbReference type="PANTHER" id="PTHR13720:SF24">
    <property type="entry name" value="WD REPEAT-CONTAINING PROTEIN 90"/>
    <property type="match status" value="1"/>
</dbReference>
<dbReference type="InterPro" id="IPR011047">
    <property type="entry name" value="Quinoprotein_ADH-like_sf"/>
</dbReference>
<dbReference type="Ensembl" id="ENSOANT00000062208.1">
    <property type="protein sequence ID" value="ENSOANP00000037003.1"/>
    <property type="gene ID" value="ENSOANG00000013799.4"/>
</dbReference>
<feature type="region of interest" description="Disordered" evidence="13">
    <location>
        <begin position="960"/>
        <end position="991"/>
    </location>
</feature>
<evidence type="ECO:0000256" key="1">
    <source>
        <dbReference type="ARBA" id="ARBA00004114"/>
    </source>
</evidence>
<keyword evidence="4 12" id="KW-0853">WD repeat</keyword>
<evidence type="ECO:0000256" key="13">
    <source>
        <dbReference type="SAM" id="MobiDB-lite"/>
    </source>
</evidence>
<evidence type="ECO:0000256" key="12">
    <source>
        <dbReference type="PROSITE-ProRule" id="PRU00221"/>
    </source>
</evidence>
<dbReference type="PROSITE" id="PS00678">
    <property type="entry name" value="WD_REPEATS_1"/>
    <property type="match status" value="1"/>
</dbReference>
<evidence type="ECO:0000256" key="2">
    <source>
        <dbReference type="ARBA" id="ARBA00004607"/>
    </source>
</evidence>
<evidence type="ECO:0000259" key="17">
    <source>
        <dbReference type="Pfam" id="PF23409"/>
    </source>
</evidence>
<dbReference type="InterPro" id="IPR019775">
    <property type="entry name" value="WD40_repeat_CS"/>
</dbReference>
<dbReference type="GO" id="GO:0036064">
    <property type="term" value="C:ciliary basal body"/>
    <property type="evidence" value="ECO:0007669"/>
    <property type="project" value="Ensembl"/>
</dbReference>
<evidence type="ECO:0000256" key="8">
    <source>
        <dbReference type="ARBA" id="ARBA00023212"/>
    </source>
</evidence>
<evidence type="ECO:0000256" key="3">
    <source>
        <dbReference type="ARBA" id="ARBA00022490"/>
    </source>
</evidence>
<dbReference type="FunFam" id="2.130.10.10:FF:003525">
    <property type="entry name" value="WD repeat domain 90"/>
    <property type="match status" value="1"/>
</dbReference>
<dbReference type="OMA" id="DHYVHIR"/>
<organism evidence="18 19">
    <name type="scientific">Ornithorhynchus anatinus</name>
    <name type="common">Duckbill platypus</name>
    <dbReference type="NCBI Taxonomy" id="9258"/>
    <lineage>
        <taxon>Eukaryota</taxon>
        <taxon>Metazoa</taxon>
        <taxon>Chordata</taxon>
        <taxon>Craniata</taxon>
        <taxon>Vertebrata</taxon>
        <taxon>Euteleostomi</taxon>
        <taxon>Mammalia</taxon>
        <taxon>Monotremata</taxon>
        <taxon>Ornithorhynchidae</taxon>
        <taxon>Ornithorhynchus</taxon>
    </lineage>
</organism>
<feature type="repeat" description="WD" evidence="12">
    <location>
        <begin position="1397"/>
        <end position="1438"/>
    </location>
</feature>
<dbReference type="Pfam" id="PF23409">
    <property type="entry name" value="Beta-prop_EML"/>
    <property type="match status" value="1"/>
</dbReference>
<dbReference type="Gene3D" id="2.130.10.10">
    <property type="entry name" value="YVTN repeat-like/Quinoprotein amine dehydrogenase"/>
    <property type="match status" value="6"/>
</dbReference>
<comment type="function">
    <text evidence="9">Microtubule-binding protein that plays a crucial role in ensuring inner core protein localization within the centriole core, as well as in maintaining the microtubule wall integrity and the overall centriole roundness and stability. Required for efficient primary cilium formation.</text>
</comment>
<dbReference type="FunFam" id="2.130.10.10:FF:001417">
    <property type="entry name" value="WD repeat domain 90"/>
    <property type="match status" value="1"/>
</dbReference>
<dbReference type="PROSITE" id="PS50294">
    <property type="entry name" value="WD_REPEATS_REGION"/>
    <property type="match status" value="2"/>
</dbReference>
<feature type="compositionally biased region" description="Low complexity" evidence="13">
    <location>
        <begin position="974"/>
        <end position="991"/>
    </location>
</feature>
<name>A0A6I8N7Y9_ORNAN</name>
<dbReference type="FunCoup" id="A0A6I8N7Y9">
    <property type="interactions" value="434"/>
</dbReference>
<accession>A0A6I8N7Y9</accession>
<dbReference type="GO" id="GO:0005814">
    <property type="term" value="C:centriole"/>
    <property type="evidence" value="ECO:0000318"/>
    <property type="project" value="GO_Central"/>
</dbReference>
<evidence type="ECO:0000256" key="4">
    <source>
        <dbReference type="ARBA" id="ARBA00022574"/>
    </source>
</evidence>
<feature type="repeat" description="WD" evidence="12">
    <location>
        <begin position="734"/>
        <end position="766"/>
    </location>
</feature>
<dbReference type="InterPro" id="IPR001680">
    <property type="entry name" value="WD40_rpt"/>
</dbReference>
<evidence type="ECO:0000313" key="18">
    <source>
        <dbReference type="Ensembl" id="ENSOANP00000037003.1"/>
    </source>
</evidence>
<reference evidence="18" key="1">
    <citation type="submission" date="2025-08" db="UniProtKB">
        <authorList>
            <consortium name="Ensembl"/>
        </authorList>
    </citation>
    <scope>IDENTIFICATION</scope>
    <source>
        <strain evidence="18">Glennie</strain>
    </source>
</reference>
<dbReference type="InParanoid" id="A0A6I8N7Y9"/>
<comment type="similarity">
    <text evidence="10">Belongs to the WD repeat WDR90/POC16 family.</text>
</comment>
<sequence length="1709" mass="185004">MWPERGGSVHCGGSAAGWACWDSDGLVALSPVWQHPYLNVFKHFKVEEWKRSAKEGDVTTVMDKTLKGTVYRIRGSIPASNFVQLPKTSSQSLGLTGRHVYLLFKPMPAKYFVIHLDVATEDSQVVRISFSNLFKEFKSSATWLQFPFICERVALRMSIWSSREGGSMGHDDLRKLDGVRRLVVGRWTCLQLDLNLTLALFLNRHYSHLKSIKLCANLLVKNLFTSDLLFDPGITFSEARRAKLALPGSSAMPREMAFPVSKGQSWHDRYTFIRWAQQVGLPPGGGSVHGGSARGGRDSSRGPLTVWASALTLFQKLLPDPILMLRGIIGFGGCSTSQALWTQDGASVVYPCHAVVVAMQTETREQRFFVGHTDKVSSLALSGSSALLASAQTGPLSLVRLWHFPTARCLAMFKSPVRSVCSLRWVEGVLMVGLGRVGMVVVWNTAQARLGGDVVVLAKAHTDADIQVMKIAFFDDTRMVSCGRDNVRLWRMRGGVLRSCPVALGEYHSLDFTDLAFEAGQSADRAFACSRSGHILDIDYTSLTVQNARRLLPSPVWPARQRERQTVGSGPGIAINSISVSSSFCATGSDDGYLRLWPLDFSSVFLEAEHEGPVSWAGISPDGLRVLSATSTGNLGFLDVPSRHYSTLMRSHVNSIVAFASEGQRRQLATASRDHTVRIWDLDARQQLFDFTACDAETPGPVAFHPSWPLLACGSSSGTVRTFSLADSDLVAEHRQHQGAVTGLAFSPDGAYMFSSCTRGTVALYSCSLQKPSVVRVLGNVVCQDNRPGSCTLAVSGDSRLLACVGPSEYTVTVMDACSLDELLRVDISILELGSAGVDSAVGLCFAPGPGGHLLVSTSSHKILVLDAWTGRLVREVSDVHKAACSSLAVRGDARFLLTAGDRVVKVWDYQRMSSDHFQVFIGHSEPVQGVAFTADQEQVISVGDAIFLWDLLVAPEREVAPGPGATESGDGIPRQSVPVPSRTSPPRLDGGAVPLGGGGQGELEAVVSPELPCLPSLLSHLTQLPASPRRPRQGPLHPASLSLFYQGPKALSLEMPVLPSQRASCPSASSERLRLKAVVGYNGNGQGNMVWRPDTGFFAYTCGCVVVVEDLHSGSQRHWLGHPEEISTLAVSHDAQVLASASGQGSGASHCQVRIWDVEEGTTHRVLFHHQTAVQAMAFSRDDRLLVTLGDPSDGTLALWSTLTYKLLSSTRLSEPTPAVAFNPFSADELACVGRDSITFWLLDHISALGQIHRVAVPDQVGPVELSSLCYGAPPLLYSATGSGQICVWDTETTRCFMSWQADEGEIGLLWGSGNRLVSGSSSKRLRLWAVGTVQELRLAGSGARSSSVLLEHEMILDGAVVSASFDDSTDMGIVGTTAGTLWYIHWAESTSIRLISGHKNKVNEVAFSPGESHCATGGEDGSVRVWSLASMELVVQFQVLGQSCRCLAWSPPSRTGVEDHQRVAAGYSDGTLRLFGISRTELELKMRPHSAALTAVAFAAGGETILSGGEDGLVAVSSPRSGITVRLLRDHEGSPITVIQIRSREARDFGLEGGELWLAASVGRRVSVWVSEWLKDRCELVDWLSFPAPVSSRPLAAFCPWDESLVVCTGFGMQEEVIFYNLYQKQVVEQIPLAHPAASLSLSPAAHLMAIGFRGECLLRLIKCRTRTQQDFVGHGHPAHLCRFTPSGQLLFTASSNTLLVWEVMDQ</sequence>
<dbReference type="PROSITE" id="PS50082">
    <property type="entry name" value="WD_REPEATS_2"/>
    <property type="match status" value="3"/>
</dbReference>
<feature type="domain" description="WDR90/POC16 second beta-propeller" evidence="16">
    <location>
        <begin position="661"/>
        <end position="951"/>
    </location>
</feature>
<keyword evidence="6" id="KW-0677">Repeat</keyword>
<evidence type="ECO:0000259" key="16">
    <source>
        <dbReference type="Pfam" id="PF23393"/>
    </source>
</evidence>
<dbReference type="InterPro" id="IPR050630">
    <property type="entry name" value="WD_repeat_EMAP"/>
</dbReference>
<dbReference type="GeneTree" id="ENSGT00940000160173"/>
<feature type="domain" description="CFA20" evidence="14">
    <location>
        <begin position="31"/>
        <end position="150"/>
    </location>
</feature>
<evidence type="ECO:0000259" key="14">
    <source>
        <dbReference type="Pfam" id="PF05018"/>
    </source>
</evidence>
<evidence type="ECO:0000259" key="15">
    <source>
        <dbReference type="Pfam" id="PF23342"/>
    </source>
</evidence>
<proteinExistence type="inferred from homology"/>
<dbReference type="GO" id="GO:0061511">
    <property type="term" value="P:centriole elongation"/>
    <property type="evidence" value="ECO:0007669"/>
    <property type="project" value="Ensembl"/>
</dbReference>
<comment type="subcellular location">
    <subcellularLocation>
        <location evidence="2">Cytoplasm</location>
        <location evidence="2">Cytoskeleton</location>
        <location evidence="2">Microtubule organizing center</location>
        <location evidence="2">Centrosome</location>
        <location evidence="2">Centriolar satellite</location>
    </subcellularLocation>
    <subcellularLocation>
        <location evidence="1">Cytoplasm</location>
        <location evidence="1">Cytoskeleton</location>
        <location evidence="1">Microtubule organizing center</location>
        <location evidence="1">Centrosome</location>
        <location evidence="1">Centriole</location>
    </subcellularLocation>
</comment>
<keyword evidence="5" id="KW-0493">Microtubule</keyword>
<evidence type="ECO:0000256" key="10">
    <source>
        <dbReference type="ARBA" id="ARBA00061300"/>
    </source>
</evidence>
<dbReference type="GO" id="GO:0005886">
    <property type="term" value="C:plasma membrane"/>
    <property type="evidence" value="ECO:0007669"/>
    <property type="project" value="Ensembl"/>
</dbReference>
<dbReference type="GO" id="GO:0060271">
    <property type="term" value="P:cilium assembly"/>
    <property type="evidence" value="ECO:0007669"/>
    <property type="project" value="Ensembl"/>
</dbReference>
<dbReference type="GO" id="GO:0005874">
    <property type="term" value="C:microtubule"/>
    <property type="evidence" value="ECO:0007669"/>
    <property type="project" value="UniProtKB-KW"/>
</dbReference>
<feature type="repeat" description="WD" evidence="12">
    <location>
        <begin position="649"/>
        <end position="690"/>
    </location>
</feature>
<dbReference type="InterPro" id="IPR015943">
    <property type="entry name" value="WD40/YVTN_repeat-like_dom_sf"/>
</dbReference>
<dbReference type="InterPro" id="IPR055440">
    <property type="entry name" value="Beta-prop_WDR90_4th"/>
</dbReference>
<feature type="domain" description="WDR90 4th beta-propeller" evidence="15">
    <location>
        <begin position="1403"/>
        <end position="1708"/>
    </location>
</feature>
<dbReference type="SUPFAM" id="SSF50978">
    <property type="entry name" value="WD40 repeat-like"/>
    <property type="match status" value="1"/>
</dbReference>
<evidence type="ECO:0000256" key="5">
    <source>
        <dbReference type="ARBA" id="ARBA00022701"/>
    </source>
</evidence>
<dbReference type="FunFam" id="2.130.10.10:FF:000522">
    <property type="entry name" value="WD repeat domain 90"/>
    <property type="match status" value="1"/>
</dbReference>
<keyword evidence="8" id="KW-0206">Cytoskeleton</keyword>
<dbReference type="PANTHER" id="PTHR13720">
    <property type="entry name" value="WD-40 REPEAT PROTEIN"/>
    <property type="match status" value="1"/>
</dbReference>
<evidence type="ECO:0000313" key="19">
    <source>
        <dbReference type="Proteomes" id="UP000002279"/>
    </source>
</evidence>
<reference evidence="18" key="2">
    <citation type="submission" date="2025-09" db="UniProtKB">
        <authorList>
            <consortium name="Ensembl"/>
        </authorList>
    </citation>
    <scope>IDENTIFICATION</scope>
    <source>
        <strain evidence="18">Glennie</strain>
    </source>
</reference>
<dbReference type="FunFam" id="2.130.10.10:FF:000590">
    <property type="entry name" value="WD repeat domain 90"/>
    <property type="match status" value="1"/>
</dbReference>
<keyword evidence="3" id="KW-0963">Cytoplasm</keyword>
<dbReference type="Pfam" id="PF05018">
    <property type="entry name" value="CFA20_dom"/>
    <property type="match status" value="1"/>
</dbReference>
<protein>
    <recommendedName>
        <fullName evidence="11">WD repeat-containing protein 90</fullName>
    </recommendedName>
</protein>
<evidence type="ECO:0000256" key="7">
    <source>
        <dbReference type="ARBA" id="ARBA00022794"/>
    </source>
</evidence>
<keyword evidence="7" id="KW-0970">Cilium biogenesis/degradation</keyword>
<dbReference type="SUPFAM" id="SSF50998">
    <property type="entry name" value="Quinoprotein alcohol dehydrogenase-like"/>
    <property type="match status" value="2"/>
</dbReference>
<dbReference type="Pfam" id="PF23393">
    <property type="entry name" value="Beta-prop_WDR90_POC16_2nd"/>
    <property type="match status" value="1"/>
</dbReference>
<evidence type="ECO:0000256" key="9">
    <source>
        <dbReference type="ARBA" id="ARBA00060089"/>
    </source>
</evidence>
<dbReference type="InterPro" id="IPR007714">
    <property type="entry name" value="CFA20_dom"/>
</dbReference>
<dbReference type="Pfam" id="PF00400">
    <property type="entry name" value="WD40"/>
    <property type="match status" value="1"/>
</dbReference>
<dbReference type="InterPro" id="IPR036322">
    <property type="entry name" value="WD40_repeat_dom_sf"/>
</dbReference>